<dbReference type="CDD" id="cd00067">
    <property type="entry name" value="GAL4"/>
    <property type="match status" value="1"/>
</dbReference>
<dbReference type="GO" id="GO:0000981">
    <property type="term" value="F:DNA-binding transcription factor activity, RNA polymerase II-specific"/>
    <property type="evidence" value="ECO:0007669"/>
    <property type="project" value="InterPro"/>
</dbReference>
<gene>
    <name evidence="4" type="ORF">PFICI_15042</name>
</gene>
<evidence type="ECO:0000259" key="3">
    <source>
        <dbReference type="PROSITE" id="PS50048"/>
    </source>
</evidence>
<evidence type="ECO:0000313" key="5">
    <source>
        <dbReference type="Proteomes" id="UP000030651"/>
    </source>
</evidence>
<dbReference type="InterPro" id="IPR036864">
    <property type="entry name" value="Zn2-C6_fun-type_DNA-bd_sf"/>
</dbReference>
<dbReference type="HOGENOM" id="CLU_2121901_0_0_1"/>
<dbReference type="InterPro" id="IPR001138">
    <property type="entry name" value="Zn2Cys6_DnaBD"/>
</dbReference>
<dbReference type="Gene3D" id="4.10.240.10">
    <property type="entry name" value="Zn(2)-C6 fungal-type DNA-binding domain"/>
    <property type="match status" value="1"/>
</dbReference>
<dbReference type="eggNOG" id="ENOG502TFPC">
    <property type="taxonomic scope" value="Eukaryota"/>
</dbReference>
<dbReference type="GO" id="GO:0008270">
    <property type="term" value="F:zinc ion binding"/>
    <property type="evidence" value="ECO:0007669"/>
    <property type="project" value="InterPro"/>
</dbReference>
<accession>W3WJW3</accession>
<dbReference type="OrthoDB" id="4222821at2759"/>
<feature type="domain" description="Zn(2)-C6 fungal-type" evidence="3">
    <location>
        <begin position="13"/>
        <end position="43"/>
    </location>
</feature>
<dbReference type="PROSITE" id="PS00463">
    <property type="entry name" value="ZN2_CY6_FUNGAL_1"/>
    <property type="match status" value="1"/>
</dbReference>
<proteinExistence type="predicted"/>
<sequence>MDDSRDEACHKPACIRCHAHKVRCTRPANKKRCKRCYRANVECIPRPSKRARDARDSPFDTEISTPGLDEDPSPAAVAKLPEDASSSSYTPDNTALHLDFDFSVDIIGHASECG</sequence>
<reference evidence="5" key="1">
    <citation type="journal article" date="2015" name="BMC Genomics">
        <title>Genomic and transcriptomic analysis of the endophytic fungus Pestalotiopsis fici reveals its lifestyle and high potential for synthesis of natural products.</title>
        <authorList>
            <person name="Wang X."/>
            <person name="Zhang X."/>
            <person name="Liu L."/>
            <person name="Xiang M."/>
            <person name="Wang W."/>
            <person name="Sun X."/>
            <person name="Che Y."/>
            <person name="Guo L."/>
            <person name="Liu G."/>
            <person name="Guo L."/>
            <person name="Wang C."/>
            <person name="Yin W.B."/>
            <person name="Stadler M."/>
            <person name="Zhang X."/>
            <person name="Liu X."/>
        </authorList>
    </citation>
    <scope>NUCLEOTIDE SEQUENCE [LARGE SCALE GENOMIC DNA]</scope>
    <source>
        <strain evidence="5">W106-1 / CGMCC3.15140</strain>
    </source>
</reference>
<dbReference type="SUPFAM" id="SSF57701">
    <property type="entry name" value="Zn2/Cys6 DNA-binding domain"/>
    <property type="match status" value="1"/>
</dbReference>
<dbReference type="PROSITE" id="PS50048">
    <property type="entry name" value="ZN2_CY6_FUNGAL_2"/>
    <property type="match status" value="1"/>
</dbReference>
<organism evidence="4 5">
    <name type="scientific">Pestalotiopsis fici (strain W106-1 / CGMCC3.15140)</name>
    <dbReference type="NCBI Taxonomy" id="1229662"/>
    <lineage>
        <taxon>Eukaryota</taxon>
        <taxon>Fungi</taxon>
        <taxon>Dikarya</taxon>
        <taxon>Ascomycota</taxon>
        <taxon>Pezizomycotina</taxon>
        <taxon>Sordariomycetes</taxon>
        <taxon>Xylariomycetidae</taxon>
        <taxon>Amphisphaeriales</taxon>
        <taxon>Sporocadaceae</taxon>
        <taxon>Pestalotiopsis</taxon>
    </lineage>
</organism>
<dbReference type="EMBL" id="KI912122">
    <property type="protein sequence ID" value="ETS73437.1"/>
    <property type="molecule type" value="Genomic_DNA"/>
</dbReference>
<dbReference type="InParanoid" id="W3WJW3"/>
<dbReference type="RefSeq" id="XP_007841814.1">
    <property type="nucleotide sequence ID" value="XM_007843623.1"/>
</dbReference>
<evidence type="ECO:0000313" key="4">
    <source>
        <dbReference type="EMBL" id="ETS73437.1"/>
    </source>
</evidence>
<evidence type="ECO:0000256" key="1">
    <source>
        <dbReference type="ARBA" id="ARBA00023242"/>
    </source>
</evidence>
<dbReference type="GeneID" id="19280055"/>
<dbReference type="KEGG" id="pfy:PFICI_15042"/>
<feature type="region of interest" description="Disordered" evidence="2">
    <location>
        <begin position="47"/>
        <end position="90"/>
    </location>
</feature>
<dbReference type="AlphaFoldDB" id="W3WJW3"/>
<dbReference type="Proteomes" id="UP000030651">
    <property type="component" value="Unassembled WGS sequence"/>
</dbReference>
<evidence type="ECO:0000256" key="2">
    <source>
        <dbReference type="SAM" id="MobiDB-lite"/>
    </source>
</evidence>
<keyword evidence="5" id="KW-1185">Reference proteome</keyword>
<keyword evidence="1" id="KW-0539">Nucleus</keyword>
<name>W3WJW3_PESFW</name>
<protein>
    <recommendedName>
        <fullName evidence="3">Zn(2)-C6 fungal-type domain-containing protein</fullName>
    </recommendedName>
</protein>